<feature type="compositionally biased region" description="Polar residues" evidence="10">
    <location>
        <begin position="245"/>
        <end position="254"/>
    </location>
</feature>
<dbReference type="Proteomes" id="UP000736335">
    <property type="component" value="Unassembled WGS sequence"/>
</dbReference>
<evidence type="ECO:0000256" key="10">
    <source>
        <dbReference type="SAM" id="MobiDB-lite"/>
    </source>
</evidence>
<evidence type="ECO:0000256" key="2">
    <source>
        <dbReference type="ARBA" id="ARBA00022723"/>
    </source>
</evidence>
<keyword evidence="7" id="KW-0804">Transcription</keyword>
<dbReference type="SUPFAM" id="SSF57701">
    <property type="entry name" value="Zn2/Cys6 DNA-binding domain"/>
    <property type="match status" value="1"/>
</dbReference>
<dbReference type="CDD" id="cd00067">
    <property type="entry name" value="GAL4"/>
    <property type="match status" value="1"/>
</dbReference>
<feature type="region of interest" description="Disordered" evidence="10">
    <location>
        <begin position="55"/>
        <end position="76"/>
    </location>
</feature>
<reference evidence="13" key="2">
    <citation type="submission" date="2020-11" db="EMBL/GenBank/DDBJ databases">
        <authorList>
            <consortium name="DOE Joint Genome Institute"/>
            <person name="Kuo A."/>
            <person name="Miyauchi S."/>
            <person name="Kiss E."/>
            <person name="Drula E."/>
            <person name="Kohler A."/>
            <person name="Sanchez-Garcia M."/>
            <person name="Andreopoulos B."/>
            <person name="Barry K.W."/>
            <person name="Bonito G."/>
            <person name="Buee M."/>
            <person name="Carver A."/>
            <person name="Chen C."/>
            <person name="Cichocki N."/>
            <person name="Clum A."/>
            <person name="Culley D."/>
            <person name="Crous P.W."/>
            <person name="Fauchery L."/>
            <person name="Girlanda M."/>
            <person name="Hayes R."/>
            <person name="Keri Z."/>
            <person name="Labutti K."/>
            <person name="Lipzen A."/>
            <person name="Lombard V."/>
            <person name="Magnuson J."/>
            <person name="Maillard F."/>
            <person name="Morin E."/>
            <person name="Murat C."/>
            <person name="Nolan M."/>
            <person name="Ohm R."/>
            <person name="Pangilinan J."/>
            <person name="Pereira M."/>
            <person name="Perotto S."/>
            <person name="Peter M."/>
            <person name="Riley R."/>
            <person name="Sitrit Y."/>
            <person name="Stielow B."/>
            <person name="Szollosi G."/>
            <person name="Zifcakova L."/>
            <person name="Stursova M."/>
            <person name="Spatafora J.W."/>
            <person name="Tedersoo L."/>
            <person name="Vaario L.-M."/>
            <person name="Yamada A."/>
            <person name="Yan M."/>
            <person name="Wang P."/>
            <person name="Xu J."/>
            <person name="Bruns T."/>
            <person name="Baldrian P."/>
            <person name="Vilgalys R."/>
            <person name="Henrissat B."/>
            <person name="Grigoriev I.V."/>
            <person name="Hibbett D."/>
            <person name="Nagy L.G."/>
            <person name="Martin F.M."/>
        </authorList>
    </citation>
    <scope>NUCLEOTIDE SEQUENCE</scope>
    <source>
        <strain evidence="13">UH-Tt-Lm1</strain>
    </source>
</reference>
<evidence type="ECO:0000259" key="12">
    <source>
        <dbReference type="PROSITE" id="PS50157"/>
    </source>
</evidence>
<feature type="region of interest" description="Disordered" evidence="10">
    <location>
        <begin position="322"/>
        <end position="368"/>
    </location>
</feature>
<dbReference type="FunFam" id="3.30.160.60:FF:000100">
    <property type="entry name" value="Zinc finger 45-like"/>
    <property type="match status" value="1"/>
</dbReference>
<evidence type="ECO:0000256" key="1">
    <source>
        <dbReference type="ARBA" id="ARBA00004123"/>
    </source>
</evidence>
<dbReference type="GO" id="GO:0000981">
    <property type="term" value="F:DNA-binding transcription factor activity, RNA polymerase II-specific"/>
    <property type="evidence" value="ECO:0007669"/>
    <property type="project" value="InterPro"/>
</dbReference>
<keyword evidence="14" id="KW-1185">Reference proteome</keyword>
<feature type="region of interest" description="Disordered" evidence="10">
    <location>
        <begin position="590"/>
        <end position="697"/>
    </location>
</feature>
<comment type="caution">
    <text evidence="13">The sequence shown here is derived from an EMBL/GenBank/DDBJ whole genome shotgun (WGS) entry which is preliminary data.</text>
</comment>
<dbReference type="GO" id="GO:0008270">
    <property type="term" value="F:zinc ion binding"/>
    <property type="evidence" value="ECO:0007669"/>
    <property type="project" value="UniProtKB-KW"/>
</dbReference>
<feature type="domain" description="C2H2-type" evidence="12">
    <location>
        <begin position="5"/>
        <end position="32"/>
    </location>
</feature>
<comment type="subcellular location">
    <subcellularLocation>
        <location evidence="1">Nucleus</location>
    </subcellularLocation>
</comment>
<dbReference type="AlphaFoldDB" id="A0A9P6HLZ2"/>
<dbReference type="InterPro" id="IPR001138">
    <property type="entry name" value="Zn2Cys6_DnaBD"/>
</dbReference>
<dbReference type="FunFam" id="3.30.160.60:FF:000145">
    <property type="entry name" value="Zinc finger protein 574"/>
    <property type="match status" value="1"/>
</dbReference>
<keyword evidence="5" id="KW-0862">Zinc</keyword>
<dbReference type="EMBL" id="WIUZ02000002">
    <property type="protein sequence ID" value="KAF9790289.1"/>
    <property type="molecule type" value="Genomic_DNA"/>
</dbReference>
<evidence type="ECO:0000259" key="11">
    <source>
        <dbReference type="PROSITE" id="PS50048"/>
    </source>
</evidence>
<feature type="domain" description="Zn(2)-C6 fungal-type" evidence="11">
    <location>
        <begin position="84"/>
        <end position="113"/>
    </location>
</feature>
<dbReference type="Gene3D" id="3.30.160.60">
    <property type="entry name" value="Classic Zinc Finger"/>
    <property type="match status" value="2"/>
</dbReference>
<dbReference type="PROSITE" id="PS50157">
    <property type="entry name" value="ZINC_FINGER_C2H2_2"/>
    <property type="match status" value="2"/>
</dbReference>
<evidence type="ECO:0000256" key="8">
    <source>
        <dbReference type="ARBA" id="ARBA00023242"/>
    </source>
</evidence>
<proteinExistence type="predicted"/>
<organism evidence="13 14">
    <name type="scientific">Thelephora terrestris</name>
    <dbReference type="NCBI Taxonomy" id="56493"/>
    <lineage>
        <taxon>Eukaryota</taxon>
        <taxon>Fungi</taxon>
        <taxon>Dikarya</taxon>
        <taxon>Basidiomycota</taxon>
        <taxon>Agaricomycotina</taxon>
        <taxon>Agaricomycetes</taxon>
        <taxon>Thelephorales</taxon>
        <taxon>Thelephoraceae</taxon>
        <taxon>Thelephora</taxon>
    </lineage>
</organism>
<dbReference type="InterPro" id="IPR036236">
    <property type="entry name" value="Znf_C2H2_sf"/>
</dbReference>
<keyword evidence="3" id="KW-0677">Repeat</keyword>
<accession>A0A9P6HLZ2</accession>
<keyword evidence="8" id="KW-0539">Nucleus</keyword>
<dbReference type="SMART" id="SM00355">
    <property type="entry name" value="ZnF_C2H2"/>
    <property type="match status" value="2"/>
</dbReference>
<reference evidence="13" key="1">
    <citation type="journal article" date="2020" name="Nat. Commun.">
        <title>Large-scale genome sequencing of mycorrhizal fungi provides insights into the early evolution of symbiotic traits.</title>
        <authorList>
            <person name="Miyauchi S."/>
            <person name="Kiss E."/>
            <person name="Kuo A."/>
            <person name="Drula E."/>
            <person name="Kohler A."/>
            <person name="Sanchez-Garcia M."/>
            <person name="Morin E."/>
            <person name="Andreopoulos B."/>
            <person name="Barry K.W."/>
            <person name="Bonito G."/>
            <person name="Buee M."/>
            <person name="Carver A."/>
            <person name="Chen C."/>
            <person name="Cichocki N."/>
            <person name="Clum A."/>
            <person name="Culley D."/>
            <person name="Crous P.W."/>
            <person name="Fauchery L."/>
            <person name="Girlanda M."/>
            <person name="Hayes R.D."/>
            <person name="Keri Z."/>
            <person name="LaButti K."/>
            <person name="Lipzen A."/>
            <person name="Lombard V."/>
            <person name="Magnuson J."/>
            <person name="Maillard F."/>
            <person name="Murat C."/>
            <person name="Nolan M."/>
            <person name="Ohm R.A."/>
            <person name="Pangilinan J."/>
            <person name="Pereira M.F."/>
            <person name="Perotto S."/>
            <person name="Peter M."/>
            <person name="Pfister S."/>
            <person name="Riley R."/>
            <person name="Sitrit Y."/>
            <person name="Stielow J.B."/>
            <person name="Szollosi G."/>
            <person name="Zifcakova L."/>
            <person name="Stursova M."/>
            <person name="Spatafora J.W."/>
            <person name="Tedersoo L."/>
            <person name="Vaario L.M."/>
            <person name="Yamada A."/>
            <person name="Yan M."/>
            <person name="Wang P."/>
            <person name="Xu J."/>
            <person name="Bruns T."/>
            <person name="Baldrian P."/>
            <person name="Vilgalys R."/>
            <person name="Dunand C."/>
            <person name="Henrissat B."/>
            <person name="Grigoriev I.V."/>
            <person name="Hibbett D."/>
            <person name="Nagy L.G."/>
            <person name="Martin F.M."/>
        </authorList>
    </citation>
    <scope>NUCLEOTIDE SEQUENCE</scope>
    <source>
        <strain evidence="13">UH-Tt-Lm1</strain>
    </source>
</reference>
<dbReference type="PROSITE" id="PS50048">
    <property type="entry name" value="ZN2_CY6_FUNGAL_2"/>
    <property type="match status" value="1"/>
</dbReference>
<feature type="region of interest" description="Disordered" evidence="10">
    <location>
        <begin position="242"/>
        <end position="306"/>
    </location>
</feature>
<feature type="domain" description="C2H2-type" evidence="12">
    <location>
        <begin position="33"/>
        <end position="61"/>
    </location>
</feature>
<evidence type="ECO:0000256" key="7">
    <source>
        <dbReference type="ARBA" id="ARBA00023163"/>
    </source>
</evidence>
<protein>
    <submittedName>
        <fullName evidence="13">Uncharacterized protein</fullName>
    </submittedName>
</protein>
<feature type="compositionally biased region" description="Polar residues" evidence="10">
    <location>
        <begin position="663"/>
        <end position="687"/>
    </location>
</feature>
<dbReference type="PROSITE" id="PS00028">
    <property type="entry name" value="ZINC_FINGER_C2H2_1"/>
    <property type="match status" value="2"/>
</dbReference>
<dbReference type="OrthoDB" id="6365676at2759"/>
<dbReference type="SUPFAM" id="SSF57667">
    <property type="entry name" value="beta-beta-alpha zinc fingers"/>
    <property type="match status" value="1"/>
</dbReference>
<keyword evidence="4 9" id="KW-0863">Zinc-finger</keyword>
<evidence type="ECO:0000256" key="9">
    <source>
        <dbReference type="PROSITE-ProRule" id="PRU00042"/>
    </source>
</evidence>
<keyword evidence="2" id="KW-0479">Metal-binding</keyword>
<evidence type="ECO:0000256" key="4">
    <source>
        <dbReference type="ARBA" id="ARBA00022771"/>
    </source>
</evidence>
<keyword evidence="6" id="KW-0805">Transcription regulation</keyword>
<evidence type="ECO:0000313" key="13">
    <source>
        <dbReference type="EMBL" id="KAF9790289.1"/>
    </source>
</evidence>
<dbReference type="PANTHER" id="PTHR47660">
    <property type="entry name" value="TRANSCRIPTION FACTOR WITH C2H2 AND ZN(2)-CYS(6) DNA BINDING DOMAIN (EUROFUNG)-RELATED-RELATED"/>
    <property type="match status" value="1"/>
</dbReference>
<dbReference type="PANTHER" id="PTHR47660:SF2">
    <property type="entry name" value="TRANSCRIPTION FACTOR WITH C2H2 AND ZN(2)-CYS(6) DNA BINDING DOMAIN (EUROFUNG)"/>
    <property type="match status" value="1"/>
</dbReference>
<feature type="compositionally biased region" description="Polar residues" evidence="10">
    <location>
        <begin position="463"/>
        <end position="480"/>
    </location>
</feature>
<dbReference type="InterPro" id="IPR013087">
    <property type="entry name" value="Znf_C2H2_type"/>
</dbReference>
<feature type="compositionally biased region" description="Polar residues" evidence="10">
    <location>
        <begin position="350"/>
        <end position="362"/>
    </location>
</feature>
<feature type="compositionally biased region" description="Polar residues" evidence="10">
    <location>
        <begin position="60"/>
        <end position="76"/>
    </location>
</feature>
<feature type="compositionally biased region" description="Polar residues" evidence="10">
    <location>
        <begin position="329"/>
        <end position="338"/>
    </location>
</feature>
<evidence type="ECO:0000256" key="6">
    <source>
        <dbReference type="ARBA" id="ARBA00023015"/>
    </source>
</evidence>
<feature type="compositionally biased region" description="Polar residues" evidence="10">
    <location>
        <begin position="261"/>
        <end position="273"/>
    </location>
</feature>
<name>A0A9P6HLZ2_9AGAM</name>
<evidence type="ECO:0000256" key="5">
    <source>
        <dbReference type="ARBA" id="ARBA00022833"/>
    </source>
</evidence>
<evidence type="ECO:0000313" key="14">
    <source>
        <dbReference type="Proteomes" id="UP000736335"/>
    </source>
</evidence>
<sequence>MAGDHKCPVCSATFTRPQHVARHMRSHTGDRPYKCQHCGDQFARSDLLSRHVNKCHSAEKPSSASNNRRKGSTSATRATTSKQACDQCVITNLPCDGSNPCSKCISRKCRCTFIKFHRQTAPIGPGHPAPTLPSDRQVNNNPTFSLNNILPTEEYLLNNPNNPSITLPALSGAQIYHHTSSAIPPQSGFSFSADSLYPSSDPHSSDSDYSARYRAQAELLYRTGVINNQQSPITTNAQAVRYNPDTDSVPTSNPSHDHTRFSLSTATWGASNPRQDRLDHNGFSYHVNNDNRPHSQHGYPLPIPQNFPNSSDLYDFRYNRHDSIDDSDSASVTTSELGHSSDHSFYDSPTIPQGLSDNPSTHGDNRKSVNQERFSSAFGLMSLDDPNVVAGITSDGTPFFSDHNGESIVGEDVLMNLGKINVPDQLSSTSGGISAAGMTPREAEIRDLREFWKQYIRTPLTGPNSSNSFPLATPTPNNVHGQLEAPKPSGKKLSRVASLPSVKTPPVSSDVGPIGHHCYPPNDPRNSIHPAVAHNHRSHLHSHMGLDDLQSYERAVLARKTNFNLNLPRKRHGTTSDTFYRERAEDSIVHPSLPPISSVPPMVQRRPSSSAAQMRASSTSSESDGGDGGSRPSFKRLPSTTLEPVYSKRTLLSMPNGSEDYAESNNSAADKGQSTNDAYPSRGASTTQDRHRRMSLT</sequence>
<evidence type="ECO:0000256" key="3">
    <source>
        <dbReference type="ARBA" id="ARBA00022737"/>
    </source>
</evidence>
<dbReference type="InterPro" id="IPR036864">
    <property type="entry name" value="Zn2-C6_fun-type_DNA-bd_sf"/>
</dbReference>
<dbReference type="GO" id="GO:0005634">
    <property type="term" value="C:nucleus"/>
    <property type="evidence" value="ECO:0007669"/>
    <property type="project" value="UniProtKB-SubCell"/>
</dbReference>
<feature type="region of interest" description="Disordered" evidence="10">
    <location>
        <begin position="463"/>
        <end position="492"/>
    </location>
</feature>
<feature type="compositionally biased region" description="Polar residues" evidence="10">
    <location>
        <begin position="606"/>
        <end position="616"/>
    </location>
</feature>
<gene>
    <name evidence="13" type="ORF">BJ322DRAFT_999659</name>
</gene>